<reference evidence="1" key="1">
    <citation type="submission" date="2014-09" db="EMBL/GenBank/DDBJ databases">
        <authorList>
            <person name="Magalhaes I.L.F."/>
            <person name="Oliveira U."/>
            <person name="Santos F.R."/>
            <person name="Vidigal T.H.D.A."/>
            <person name="Brescovit A.D."/>
            <person name="Santos A.J."/>
        </authorList>
    </citation>
    <scope>NUCLEOTIDE SEQUENCE</scope>
    <source>
        <tissue evidence="1">Shoot tissue taken approximately 20 cm above the soil surface</tissue>
    </source>
</reference>
<dbReference type="EMBL" id="GBRH01170785">
    <property type="protein sequence ID" value="JAE27111.1"/>
    <property type="molecule type" value="Transcribed_RNA"/>
</dbReference>
<protein>
    <submittedName>
        <fullName evidence="1">Uncharacterized protein</fullName>
    </submittedName>
</protein>
<proteinExistence type="predicted"/>
<organism evidence="1">
    <name type="scientific">Arundo donax</name>
    <name type="common">Giant reed</name>
    <name type="synonym">Donax arundinaceus</name>
    <dbReference type="NCBI Taxonomy" id="35708"/>
    <lineage>
        <taxon>Eukaryota</taxon>
        <taxon>Viridiplantae</taxon>
        <taxon>Streptophyta</taxon>
        <taxon>Embryophyta</taxon>
        <taxon>Tracheophyta</taxon>
        <taxon>Spermatophyta</taxon>
        <taxon>Magnoliopsida</taxon>
        <taxon>Liliopsida</taxon>
        <taxon>Poales</taxon>
        <taxon>Poaceae</taxon>
        <taxon>PACMAD clade</taxon>
        <taxon>Arundinoideae</taxon>
        <taxon>Arundineae</taxon>
        <taxon>Arundo</taxon>
    </lineage>
</organism>
<dbReference type="AlphaFoldDB" id="A0A0A9GX21"/>
<accession>A0A0A9GX21</accession>
<evidence type="ECO:0000313" key="1">
    <source>
        <dbReference type="EMBL" id="JAE27111.1"/>
    </source>
</evidence>
<reference evidence="1" key="2">
    <citation type="journal article" date="2015" name="Data Brief">
        <title>Shoot transcriptome of the giant reed, Arundo donax.</title>
        <authorList>
            <person name="Barrero R.A."/>
            <person name="Guerrero F.D."/>
            <person name="Moolhuijzen P."/>
            <person name="Goolsby J.A."/>
            <person name="Tidwell J."/>
            <person name="Bellgard S.E."/>
            <person name="Bellgard M.I."/>
        </authorList>
    </citation>
    <scope>NUCLEOTIDE SEQUENCE</scope>
    <source>
        <tissue evidence="1">Shoot tissue taken approximately 20 cm above the soil surface</tissue>
    </source>
</reference>
<sequence length="45" mass="5312">MNIRLHYCILFMQSDLYIGIKGLDGKTILQDYHDSNFHEASLQLR</sequence>
<name>A0A0A9GX21_ARUDO</name>